<organismHost>
    <name type="scientific">Sus scrofa</name>
    <name type="common">Pig</name>
    <dbReference type="NCBI Taxonomy" id="9823"/>
</organismHost>
<organismHost>
    <name type="scientific">Ornithodoros moubata</name>
    <name type="common">Soft tick</name>
    <name type="synonym">Argasid tick</name>
    <dbReference type="NCBI Taxonomy" id="6938"/>
</organismHost>
<dbReference type="Proteomes" id="UP000422855">
    <property type="component" value="Segment"/>
</dbReference>
<organismHost>
    <name type="scientific">Potamochoerus larvatus</name>
    <name type="common">Bushpig</name>
    <dbReference type="NCBI Taxonomy" id="273792"/>
</organismHost>
<gene>
    <name evidence="2" type="ORF">110_7L</name>
</gene>
<keyword evidence="1" id="KW-1133">Transmembrane helix</keyword>
<sequence>MEFIFFQILSGMFILFPLLPCNFIWIPGLWVRAVHAMVYVLLHIISTYVTPAGNLTIFYILILNNTCGVVSPNPAGTNPIFTIPAEPTAFHICAPVSKFILWGIKCYRKMSTYPSTSGGCNQVATGQQANISQDIHQHCAQPVSVY</sequence>
<organism evidence="2 3">
    <name type="scientific">African swine fever virus</name>
    <name type="common">ASFV</name>
    <dbReference type="NCBI Taxonomy" id="10497"/>
    <lineage>
        <taxon>Viruses</taxon>
        <taxon>Varidnaviria</taxon>
        <taxon>Bamfordvirae</taxon>
        <taxon>Nucleocytoviricota</taxon>
        <taxon>Pokkesviricetes</taxon>
        <taxon>Asfuvirales</taxon>
        <taxon>Asfarviridae</taxon>
        <taxon>Asfivirus</taxon>
        <taxon>Asfivirus haemorrhagiae</taxon>
    </lineage>
</organism>
<organismHost>
    <name type="scientific">Phacochoerus aethiopicus</name>
    <name type="common">Warthog</name>
    <dbReference type="NCBI Taxonomy" id="85517"/>
</organismHost>
<dbReference type="EMBL" id="MN336500">
    <property type="protein sequence ID" value="QRW44596.1"/>
    <property type="molecule type" value="Genomic_DNA"/>
</dbReference>
<keyword evidence="1" id="KW-0472">Membrane</keyword>
<protein>
    <submittedName>
        <fullName evidence="2">p110 7L</fullName>
    </submittedName>
</protein>
<evidence type="ECO:0000313" key="3">
    <source>
        <dbReference type="Proteomes" id="UP000422855"/>
    </source>
</evidence>
<name>A0A894KTQ5_ASF</name>
<accession>A0A894KTQ5</accession>
<evidence type="ECO:0000256" key="1">
    <source>
        <dbReference type="SAM" id="Phobius"/>
    </source>
</evidence>
<feature type="transmembrane region" description="Helical" evidence="1">
    <location>
        <begin position="6"/>
        <end position="26"/>
    </location>
</feature>
<feature type="transmembrane region" description="Helical" evidence="1">
    <location>
        <begin position="38"/>
        <end position="62"/>
    </location>
</feature>
<proteinExistence type="predicted"/>
<organismHost>
    <name type="scientific">Phacochoerus africanus</name>
    <name type="common">Warthog</name>
    <dbReference type="NCBI Taxonomy" id="41426"/>
</organismHost>
<reference evidence="2 3" key="1">
    <citation type="submission" date="2019-08" db="EMBL/GenBank/DDBJ databases">
        <authorList>
            <person name="Ndlovu S.S."/>
            <person name="Malesa R."/>
        </authorList>
    </citation>
    <scope>NUCLEOTIDE SEQUENCE [LARGE SCALE GENOMIC DNA]</scope>
    <source>
        <strain evidence="2">RSA_2_2008</strain>
    </source>
</reference>
<keyword evidence="1" id="KW-0812">Transmembrane</keyword>
<organismHost>
    <name type="scientific">Ornithodoros</name>
    <name type="common">relapsing fever ticks</name>
    <dbReference type="NCBI Taxonomy" id="6937"/>
</organismHost>
<evidence type="ECO:0000313" key="2">
    <source>
        <dbReference type="EMBL" id="QRW44596.1"/>
    </source>
</evidence>